<evidence type="ECO:0000256" key="1">
    <source>
        <dbReference type="SAM" id="MobiDB-lite"/>
    </source>
</evidence>
<accession>E2AGA4</accession>
<reference evidence="2 3" key="1">
    <citation type="journal article" date="2010" name="Science">
        <title>Genomic comparison of the ants Camponotus floridanus and Harpegnathos saltator.</title>
        <authorList>
            <person name="Bonasio R."/>
            <person name="Zhang G."/>
            <person name="Ye C."/>
            <person name="Mutti N.S."/>
            <person name="Fang X."/>
            <person name="Qin N."/>
            <person name="Donahue G."/>
            <person name="Yang P."/>
            <person name="Li Q."/>
            <person name="Li C."/>
            <person name="Zhang P."/>
            <person name="Huang Z."/>
            <person name="Berger S.L."/>
            <person name="Reinberg D."/>
            <person name="Wang J."/>
            <person name="Liebig J."/>
        </authorList>
    </citation>
    <scope>NUCLEOTIDE SEQUENCE [LARGE SCALE GENOMIC DNA]</scope>
    <source>
        <strain evidence="3">C129</strain>
    </source>
</reference>
<keyword evidence="3" id="KW-1185">Reference proteome</keyword>
<organism evidence="3">
    <name type="scientific">Camponotus floridanus</name>
    <name type="common">Florida carpenter ant</name>
    <dbReference type="NCBI Taxonomy" id="104421"/>
    <lineage>
        <taxon>Eukaryota</taxon>
        <taxon>Metazoa</taxon>
        <taxon>Ecdysozoa</taxon>
        <taxon>Arthropoda</taxon>
        <taxon>Hexapoda</taxon>
        <taxon>Insecta</taxon>
        <taxon>Pterygota</taxon>
        <taxon>Neoptera</taxon>
        <taxon>Endopterygota</taxon>
        <taxon>Hymenoptera</taxon>
        <taxon>Apocrita</taxon>
        <taxon>Aculeata</taxon>
        <taxon>Formicoidea</taxon>
        <taxon>Formicidae</taxon>
        <taxon>Formicinae</taxon>
        <taxon>Camponotus</taxon>
    </lineage>
</organism>
<proteinExistence type="predicted"/>
<feature type="region of interest" description="Disordered" evidence="1">
    <location>
        <begin position="236"/>
        <end position="258"/>
    </location>
</feature>
<dbReference type="AlphaFoldDB" id="E2AGA4"/>
<evidence type="ECO:0000313" key="2">
    <source>
        <dbReference type="EMBL" id="EFN67595.1"/>
    </source>
</evidence>
<dbReference type="Proteomes" id="UP000000311">
    <property type="component" value="Unassembled WGS sequence"/>
</dbReference>
<evidence type="ECO:0000313" key="3">
    <source>
        <dbReference type="Proteomes" id="UP000000311"/>
    </source>
</evidence>
<dbReference type="InParanoid" id="E2AGA4"/>
<sequence>MSRKYSGPTSGRDRKWKLVVGYGYYSDHLCARKTHVELITRRVRTYENLSRISRTSDKRQDGRIQKGGRGARLKVLQRMPRIHSWRELKYDDRICYECFMEWQSVIPNSVNGQERGPTIHGRLSRPQDRNADGIVPGRQWVLTLESEALMSLHGPRMFSTVSHSLSILAVRSFSPVKDSGMRIAESTRGSTIAICGRKKDLPRTDPSAQSSRLGFFRAGYTAAGIYAASTAKRVASQKSPCKNEERSKEGDEEEENGERYRLKTVKSRSTLSPVQLAKRLSLFSLVLLVLWTPNPIKGRCARSEKRSAWRIAAESIESREIRDLNFPIQLATLNEMHFYNRVNTRTTVFQPPTVSSSRHQDFIAKLHQVAWVASAGRSVAKSSGGASVAVSFVISRTTRVGESRERAEVGKKEFRHSARRPERTQQWPRINIITVRLG</sequence>
<gene>
    <name evidence="2" type="ORF">EAG_16277</name>
</gene>
<name>E2AGA4_CAMFO</name>
<dbReference type="EMBL" id="GL439266">
    <property type="protein sequence ID" value="EFN67595.1"/>
    <property type="molecule type" value="Genomic_DNA"/>
</dbReference>
<protein>
    <submittedName>
        <fullName evidence="2">Uncharacterized protein</fullName>
    </submittedName>
</protein>